<protein>
    <recommendedName>
        <fullName evidence="2">Adenosine deaminase domain-containing protein</fullName>
    </recommendedName>
</protein>
<gene>
    <name evidence="1" type="ORF">MGR_1519</name>
</gene>
<proteinExistence type="predicted"/>
<dbReference type="RefSeq" id="WP_411710793.1">
    <property type="nucleotide sequence ID" value="NZ_CP027527.1"/>
</dbReference>
<name>A4TZ05_9PROT</name>
<dbReference type="Gene3D" id="3.20.20.140">
    <property type="entry name" value="Metal-dependent hydrolases"/>
    <property type="match status" value="1"/>
</dbReference>
<evidence type="ECO:0008006" key="2">
    <source>
        <dbReference type="Google" id="ProtNLM"/>
    </source>
</evidence>
<accession>A4TZ05</accession>
<organism evidence="1">
    <name type="scientific">Magnetospirillum gryphiswaldense</name>
    <dbReference type="NCBI Taxonomy" id="55518"/>
    <lineage>
        <taxon>Bacteria</taxon>
        <taxon>Pseudomonadati</taxon>
        <taxon>Pseudomonadota</taxon>
        <taxon>Alphaproteobacteria</taxon>
        <taxon>Rhodospirillales</taxon>
        <taxon>Rhodospirillaceae</taxon>
        <taxon>Magnetospirillum</taxon>
    </lineage>
</organism>
<evidence type="ECO:0000313" key="1">
    <source>
        <dbReference type="EMBL" id="CAM75862.1"/>
    </source>
</evidence>
<dbReference type="SUPFAM" id="SSF51556">
    <property type="entry name" value="Metallo-dependent hydrolases"/>
    <property type="match status" value="1"/>
</dbReference>
<dbReference type="InterPro" id="IPR032466">
    <property type="entry name" value="Metal_Hydrolase"/>
</dbReference>
<dbReference type="EMBL" id="CU459003">
    <property type="protein sequence ID" value="CAM75862.1"/>
    <property type="molecule type" value="Genomic_DNA"/>
</dbReference>
<reference evidence="1" key="1">
    <citation type="journal article" date="2007" name="J. Bacteriol.">
        <title>Comparative genome analysis of four magnetotactic bacteria reveals a complex set of group-specific genes implicated in magnetosome biomineralization and function.</title>
        <authorList>
            <person name="Richter M."/>
            <person name="Kube M."/>
            <person name="Bazylinski D.A."/>
            <person name="Lombardot T."/>
            <person name="Gloeckner F.O."/>
            <person name="Reinhardt R."/>
            <person name="Schueler D."/>
        </authorList>
    </citation>
    <scope>NUCLEOTIDE SEQUENCE</scope>
    <source>
        <strain evidence="1">MSR-1</strain>
    </source>
</reference>
<sequence>MLGLFQREAFRCTAILDRFLEGEEPTIEDLKEALFLAERANDRTKPDAYYRDAFQVTTQKWSSWRDVIKGTLDGLSTAFLERGGRRHICVRYDRFSEWQHVAAETSPLAVVTWRLVREFGPLPFAGPMSDLSAAIERRIMPQVRHSALPTVNDPRLNRIIGREGVDDLHVHLNGSSEMERVWLDTLSHPQAFIRNFSKGRSEKLVREFLRQDEPGLTHDKFAMRVRAAARLHRLLVRLVVPALLMPHDPNRRAGPKRGAGNDGVRWQHLFIPGHLGEEELSLSFLPYPPGMDEARPLSAWPRTSRKHPLMDALPCFRGRKDIPPLTAEAVLLAGAYQRLEDDDGEIVALALFLYLSLMCVFGRSIVQQRSQIGFDQFQKITINEVRERLEKSTYVDRFQQAEYTPQGDIDVLEGRFAPKKTAKELRKLLKQIRDSYSLYKGEPIRNWQELAQPKEDRPEAPPEGRRLRLNLVAHFAKQPDNRKVEACRHYLLRRSLRRQVAALLAVMEDRDQRVPIVGFDAAANELHAPPEVFAPVFRHLRARGHQNFTYHAGEDFRHLLSGIRTVLEAVTFLGMTPGNRIGHGTALGLDPIRFPTPTRSGRSAST</sequence>
<dbReference type="AlphaFoldDB" id="A4TZ05"/>